<keyword evidence="1" id="KW-0472">Membrane</keyword>
<dbReference type="AlphaFoldDB" id="A0A1L9TZ90"/>
<keyword evidence="1" id="KW-1133">Transmembrane helix</keyword>
<feature type="transmembrane region" description="Helical" evidence="1">
    <location>
        <begin position="64"/>
        <end position="84"/>
    </location>
</feature>
<keyword evidence="3" id="KW-1185">Reference proteome</keyword>
<organism evidence="2 3">
    <name type="scientific">Aspergillus sydowii CBS 593.65</name>
    <dbReference type="NCBI Taxonomy" id="1036612"/>
    <lineage>
        <taxon>Eukaryota</taxon>
        <taxon>Fungi</taxon>
        <taxon>Dikarya</taxon>
        <taxon>Ascomycota</taxon>
        <taxon>Pezizomycotina</taxon>
        <taxon>Eurotiomycetes</taxon>
        <taxon>Eurotiomycetidae</taxon>
        <taxon>Eurotiales</taxon>
        <taxon>Aspergillaceae</taxon>
        <taxon>Aspergillus</taxon>
        <taxon>Aspergillus subgen. Nidulantes</taxon>
    </lineage>
</organism>
<proteinExistence type="predicted"/>
<evidence type="ECO:0000313" key="3">
    <source>
        <dbReference type="Proteomes" id="UP000184356"/>
    </source>
</evidence>
<dbReference type="Proteomes" id="UP000184356">
    <property type="component" value="Unassembled WGS sequence"/>
</dbReference>
<reference evidence="3" key="1">
    <citation type="journal article" date="2017" name="Genome Biol.">
        <title>Comparative genomics reveals high biological diversity and specific adaptations in the industrially and medically important fungal genus Aspergillus.</title>
        <authorList>
            <person name="de Vries R.P."/>
            <person name="Riley R."/>
            <person name="Wiebenga A."/>
            <person name="Aguilar-Osorio G."/>
            <person name="Amillis S."/>
            <person name="Uchima C.A."/>
            <person name="Anderluh G."/>
            <person name="Asadollahi M."/>
            <person name="Askin M."/>
            <person name="Barry K."/>
            <person name="Battaglia E."/>
            <person name="Bayram O."/>
            <person name="Benocci T."/>
            <person name="Braus-Stromeyer S.A."/>
            <person name="Caldana C."/>
            <person name="Canovas D."/>
            <person name="Cerqueira G.C."/>
            <person name="Chen F."/>
            <person name="Chen W."/>
            <person name="Choi C."/>
            <person name="Clum A."/>
            <person name="Dos Santos R.A."/>
            <person name="Damasio A.R."/>
            <person name="Diallinas G."/>
            <person name="Emri T."/>
            <person name="Fekete E."/>
            <person name="Flipphi M."/>
            <person name="Freyberg S."/>
            <person name="Gallo A."/>
            <person name="Gournas C."/>
            <person name="Habgood R."/>
            <person name="Hainaut M."/>
            <person name="Harispe M.L."/>
            <person name="Henrissat B."/>
            <person name="Hilden K.S."/>
            <person name="Hope R."/>
            <person name="Hossain A."/>
            <person name="Karabika E."/>
            <person name="Karaffa L."/>
            <person name="Karanyi Z."/>
            <person name="Krasevec N."/>
            <person name="Kuo A."/>
            <person name="Kusch H."/>
            <person name="LaButti K."/>
            <person name="Lagendijk E.L."/>
            <person name="Lapidus A."/>
            <person name="Levasseur A."/>
            <person name="Lindquist E."/>
            <person name="Lipzen A."/>
            <person name="Logrieco A.F."/>
            <person name="MacCabe A."/>
            <person name="Maekelae M.R."/>
            <person name="Malavazi I."/>
            <person name="Melin P."/>
            <person name="Meyer V."/>
            <person name="Mielnichuk N."/>
            <person name="Miskei M."/>
            <person name="Molnar A.P."/>
            <person name="Mule G."/>
            <person name="Ngan C.Y."/>
            <person name="Orejas M."/>
            <person name="Orosz E."/>
            <person name="Ouedraogo J.P."/>
            <person name="Overkamp K.M."/>
            <person name="Park H.-S."/>
            <person name="Perrone G."/>
            <person name="Piumi F."/>
            <person name="Punt P.J."/>
            <person name="Ram A.F."/>
            <person name="Ramon A."/>
            <person name="Rauscher S."/>
            <person name="Record E."/>
            <person name="Riano-Pachon D.M."/>
            <person name="Robert V."/>
            <person name="Roehrig J."/>
            <person name="Ruller R."/>
            <person name="Salamov A."/>
            <person name="Salih N.S."/>
            <person name="Samson R.A."/>
            <person name="Sandor E."/>
            <person name="Sanguinetti M."/>
            <person name="Schuetze T."/>
            <person name="Sepcic K."/>
            <person name="Shelest E."/>
            <person name="Sherlock G."/>
            <person name="Sophianopoulou V."/>
            <person name="Squina F.M."/>
            <person name="Sun H."/>
            <person name="Susca A."/>
            <person name="Todd R.B."/>
            <person name="Tsang A."/>
            <person name="Unkles S.E."/>
            <person name="van de Wiele N."/>
            <person name="van Rossen-Uffink D."/>
            <person name="Oliveira J.V."/>
            <person name="Vesth T.C."/>
            <person name="Visser J."/>
            <person name="Yu J.-H."/>
            <person name="Zhou M."/>
            <person name="Andersen M.R."/>
            <person name="Archer D.B."/>
            <person name="Baker S.E."/>
            <person name="Benoit I."/>
            <person name="Brakhage A.A."/>
            <person name="Braus G.H."/>
            <person name="Fischer R."/>
            <person name="Frisvad J.C."/>
            <person name="Goldman G.H."/>
            <person name="Houbraken J."/>
            <person name="Oakley B."/>
            <person name="Pocsi I."/>
            <person name="Scazzocchio C."/>
            <person name="Seiboth B."/>
            <person name="vanKuyk P.A."/>
            <person name="Wortman J."/>
            <person name="Dyer P.S."/>
            <person name="Grigoriev I.V."/>
        </authorList>
    </citation>
    <scope>NUCLEOTIDE SEQUENCE [LARGE SCALE GENOMIC DNA]</scope>
    <source>
        <strain evidence="3">CBS 593.65</strain>
    </source>
</reference>
<dbReference type="VEuPathDB" id="FungiDB:ASPSYDRAFT_39478"/>
<dbReference type="RefSeq" id="XP_040708528.1">
    <property type="nucleotide sequence ID" value="XM_040845905.1"/>
</dbReference>
<dbReference type="GeneID" id="63761978"/>
<protein>
    <submittedName>
        <fullName evidence="2">Uncharacterized protein</fullName>
    </submittedName>
</protein>
<sequence>MCTNETYARLYFILQACKHFHDHIQAVLNAIEYGMGDAALKQADWVVTFTEDRELVEEADSTPAAVAVILAGVFAVVGGLLSLLGPVGLVADTAILGGLAGGAAISGGLSGAATIGTGALNAMAMNTALALQNEIDNIASMGDALAHGFEKAHTAVTNMGGYAINETPDNYDLSKGYTYKDDPAGAPAILNNGAYAAAIDWEDIKDYKYEVLQSVSASAIGFLWKRNEEVIIAKVTSDMHGESPCDIDIGDDMWRECDEDGNAYFFARWKEVRKMSESHKKDWKRPYGIEHAGDKDISLLDMARSAVYTSEKYGDGHEWDPESAAEAWLSDNKPPSLSMVDIPGCVVDTDFFHPNDYKCEGECLLKFNIIHGCWSTDVDYPGSS</sequence>
<dbReference type="OrthoDB" id="10413988at2759"/>
<keyword evidence="1" id="KW-0812">Transmembrane</keyword>
<dbReference type="STRING" id="1036612.A0A1L9TZ90"/>
<name>A0A1L9TZ90_9EURO</name>
<gene>
    <name evidence="2" type="ORF">ASPSYDRAFT_39478</name>
</gene>
<evidence type="ECO:0000313" key="2">
    <source>
        <dbReference type="EMBL" id="OJJ64722.1"/>
    </source>
</evidence>
<accession>A0A1L9TZ90</accession>
<dbReference type="EMBL" id="KV878582">
    <property type="protein sequence ID" value="OJJ64722.1"/>
    <property type="molecule type" value="Genomic_DNA"/>
</dbReference>
<evidence type="ECO:0000256" key="1">
    <source>
        <dbReference type="SAM" id="Phobius"/>
    </source>
</evidence>